<protein>
    <submittedName>
        <fullName evidence="1">Uncharacterized protein</fullName>
    </submittedName>
</protein>
<comment type="caution">
    <text evidence="1">The sequence shown here is derived from an EMBL/GenBank/DDBJ whole genome shotgun (WGS) entry which is preliminary data.</text>
</comment>
<dbReference type="Proteomes" id="UP000050956">
    <property type="component" value="Unassembled WGS sequence"/>
</dbReference>
<gene>
    <name evidence="1" type="ORF">ABB30_09415</name>
</gene>
<keyword evidence="2" id="KW-1185">Reference proteome</keyword>
<dbReference type="EMBL" id="LDJM01000022">
    <property type="protein sequence ID" value="KRG76532.1"/>
    <property type="molecule type" value="Genomic_DNA"/>
</dbReference>
<dbReference type="AlphaFoldDB" id="A0A0R0DFH7"/>
<evidence type="ECO:0000313" key="2">
    <source>
        <dbReference type="Proteomes" id="UP000050956"/>
    </source>
</evidence>
<sequence length="144" mass="16661">MVIMLVVLLMVVVLAGGFWLHNNRQVDKQLRQAQEQSFSQLRFPTYGQRLTGAEVTVIRRDRCPPPAPVLPAAEGVQEASWWYCMGPRRTGYMAVALCERQWLRWQVRWVIRPLDEQHMRQALDGDDEALWLAFGEVGERGLQL</sequence>
<organism evidence="1 2">
    <name type="scientific">Stenotrophomonas ginsengisoli</name>
    <dbReference type="NCBI Taxonomy" id="336566"/>
    <lineage>
        <taxon>Bacteria</taxon>
        <taxon>Pseudomonadati</taxon>
        <taxon>Pseudomonadota</taxon>
        <taxon>Gammaproteobacteria</taxon>
        <taxon>Lysobacterales</taxon>
        <taxon>Lysobacteraceae</taxon>
        <taxon>Stenotrophomonas</taxon>
    </lineage>
</organism>
<proteinExistence type="predicted"/>
<accession>A0A0R0DFH7</accession>
<dbReference type="PATRIC" id="fig|336566.3.peg.1301"/>
<dbReference type="STRING" id="336566.ABB30_09415"/>
<evidence type="ECO:0000313" key="1">
    <source>
        <dbReference type="EMBL" id="KRG76532.1"/>
    </source>
</evidence>
<name>A0A0R0DFH7_9GAMM</name>
<reference evidence="1 2" key="1">
    <citation type="submission" date="2015-05" db="EMBL/GenBank/DDBJ databases">
        <title>Genome sequencing and analysis of members of genus Stenotrophomonas.</title>
        <authorList>
            <person name="Patil P.P."/>
            <person name="Midha S."/>
            <person name="Patil P.B."/>
        </authorList>
    </citation>
    <scope>NUCLEOTIDE SEQUENCE [LARGE SCALE GENOMIC DNA]</scope>
    <source>
        <strain evidence="1 2">DSM 24757</strain>
    </source>
</reference>